<dbReference type="GO" id="GO:0016740">
    <property type="term" value="F:transferase activity"/>
    <property type="evidence" value="ECO:0007669"/>
    <property type="project" value="UniProtKB-KW"/>
</dbReference>
<reference evidence="2 3" key="1">
    <citation type="submission" date="2016-12" db="EMBL/GenBank/DDBJ databases">
        <title>Thioflexothrix psekupsii D3 genome sequencing and assembly.</title>
        <authorList>
            <person name="Fomenkov A."/>
            <person name="Vincze T."/>
            <person name="Grabovich M."/>
            <person name="Anton B.P."/>
            <person name="Dubinina G."/>
            <person name="Orlova M."/>
            <person name="Belousova E."/>
            <person name="Roberts R.J."/>
        </authorList>
    </citation>
    <scope>NUCLEOTIDE SEQUENCE [LARGE SCALE GENOMIC DNA]</scope>
    <source>
        <strain evidence="2">D3</strain>
    </source>
</reference>
<proteinExistence type="predicted"/>
<evidence type="ECO:0000259" key="1">
    <source>
        <dbReference type="PROSITE" id="PS50206"/>
    </source>
</evidence>
<dbReference type="Pfam" id="PF00581">
    <property type="entry name" value="Rhodanese"/>
    <property type="match status" value="1"/>
</dbReference>
<protein>
    <submittedName>
        <fullName evidence="2">Sulfurtransferase</fullName>
    </submittedName>
</protein>
<accession>A0A251X5G8</accession>
<dbReference type="EMBL" id="MSLT01000019">
    <property type="protein sequence ID" value="OUD12899.1"/>
    <property type="molecule type" value="Genomic_DNA"/>
</dbReference>
<dbReference type="PANTHER" id="PTHR45431:SF3">
    <property type="entry name" value="RHODANESE-LIKE DOMAIN-CONTAINING PROTEIN 15, CHLOROPLASTIC"/>
    <property type="match status" value="1"/>
</dbReference>
<dbReference type="SMART" id="SM00450">
    <property type="entry name" value="RHOD"/>
    <property type="match status" value="1"/>
</dbReference>
<feature type="domain" description="Rhodanese" evidence="1">
    <location>
        <begin position="19"/>
        <end position="132"/>
    </location>
</feature>
<dbReference type="InterPro" id="IPR001763">
    <property type="entry name" value="Rhodanese-like_dom"/>
</dbReference>
<dbReference type="Gene3D" id="3.40.250.10">
    <property type="entry name" value="Rhodanese-like domain"/>
    <property type="match status" value="1"/>
</dbReference>
<dbReference type="AlphaFoldDB" id="A0A251X5G8"/>
<dbReference type="CDD" id="cd01522">
    <property type="entry name" value="RHOD_1"/>
    <property type="match status" value="1"/>
</dbReference>
<gene>
    <name evidence="2" type="ORF">TPSD3_12210</name>
</gene>
<dbReference type="RefSeq" id="WP_086488839.1">
    <property type="nucleotide sequence ID" value="NZ_MSLT01000019.1"/>
</dbReference>
<evidence type="ECO:0000313" key="3">
    <source>
        <dbReference type="Proteomes" id="UP000194798"/>
    </source>
</evidence>
<sequence length="146" mass="16515">MTDGVLSITPKDAWQLLQENPKTVLIDVRSEMEFLFIGHPKGAIHISWIDGPEWVQNPHFVRDVRKVVLGGIIDDIEDPNHPVQSVPILLICRSGARSLEAGKLLVQEGFKHVYNVLEGFEGALDHEHHRSTLGGWRFHGLPWEQC</sequence>
<keyword evidence="2" id="KW-0808">Transferase</keyword>
<dbReference type="SUPFAM" id="SSF52821">
    <property type="entry name" value="Rhodanese/Cell cycle control phosphatase"/>
    <property type="match status" value="1"/>
</dbReference>
<dbReference type="Proteomes" id="UP000194798">
    <property type="component" value="Unassembled WGS sequence"/>
</dbReference>
<comment type="caution">
    <text evidence="2">The sequence shown here is derived from an EMBL/GenBank/DDBJ whole genome shotgun (WGS) entry which is preliminary data.</text>
</comment>
<keyword evidence="3" id="KW-1185">Reference proteome</keyword>
<dbReference type="InterPro" id="IPR036873">
    <property type="entry name" value="Rhodanese-like_dom_sf"/>
</dbReference>
<dbReference type="PROSITE" id="PS50206">
    <property type="entry name" value="RHODANESE_3"/>
    <property type="match status" value="1"/>
</dbReference>
<dbReference type="PANTHER" id="PTHR45431">
    <property type="entry name" value="RHODANESE-LIKE DOMAIN-CONTAINING PROTEIN 15, CHLOROPLASTIC"/>
    <property type="match status" value="1"/>
</dbReference>
<evidence type="ECO:0000313" key="2">
    <source>
        <dbReference type="EMBL" id="OUD12899.1"/>
    </source>
</evidence>
<organism evidence="2 3">
    <name type="scientific">Thioflexithrix psekupsensis</name>
    <dbReference type="NCBI Taxonomy" id="1570016"/>
    <lineage>
        <taxon>Bacteria</taxon>
        <taxon>Pseudomonadati</taxon>
        <taxon>Pseudomonadota</taxon>
        <taxon>Gammaproteobacteria</taxon>
        <taxon>Thiotrichales</taxon>
        <taxon>Thioflexithrix</taxon>
    </lineage>
</organism>
<dbReference type="InterPro" id="IPR052367">
    <property type="entry name" value="Thiosulfate_ST/Rhodanese-like"/>
</dbReference>
<name>A0A251X5G8_9GAMM</name>
<dbReference type="OrthoDB" id="9789585at2"/>